<dbReference type="Proteomes" id="UP000291562">
    <property type="component" value="Chromosome"/>
</dbReference>
<keyword evidence="11" id="KW-1185">Reference proteome</keyword>
<dbReference type="FunFam" id="2.40.30.170:FF:000010">
    <property type="entry name" value="Efflux RND transporter periplasmic adaptor subunit"/>
    <property type="match status" value="1"/>
</dbReference>
<dbReference type="PANTHER" id="PTHR30097:SF15">
    <property type="entry name" value="CATION EFFLUX SYSTEM PROTEIN CUSB"/>
    <property type="match status" value="1"/>
</dbReference>
<dbReference type="SUPFAM" id="SSF111369">
    <property type="entry name" value="HlyD-like secretion proteins"/>
    <property type="match status" value="1"/>
</dbReference>
<dbReference type="InterPro" id="IPR058791">
    <property type="entry name" value="3HB_CusB"/>
</dbReference>
<evidence type="ECO:0000313" key="10">
    <source>
        <dbReference type="EMBL" id="QBB69435.1"/>
    </source>
</evidence>
<evidence type="ECO:0000259" key="9">
    <source>
        <dbReference type="Pfam" id="PF25975"/>
    </source>
</evidence>
<evidence type="ECO:0000256" key="3">
    <source>
        <dbReference type="ARBA" id="ARBA00022729"/>
    </source>
</evidence>
<dbReference type="NCBIfam" id="TIGR01730">
    <property type="entry name" value="RND_mfp"/>
    <property type="match status" value="1"/>
</dbReference>
<dbReference type="OrthoDB" id="9806939at2"/>
<dbReference type="GO" id="GO:0016020">
    <property type="term" value="C:membrane"/>
    <property type="evidence" value="ECO:0007669"/>
    <property type="project" value="InterPro"/>
</dbReference>
<accession>A0A411HG12</accession>
<evidence type="ECO:0000259" key="8">
    <source>
        <dbReference type="Pfam" id="PF25954"/>
    </source>
</evidence>
<dbReference type="GO" id="GO:0046914">
    <property type="term" value="F:transition metal ion binding"/>
    <property type="evidence" value="ECO:0007669"/>
    <property type="project" value="TreeGrafter"/>
</dbReference>
<dbReference type="AlphaFoldDB" id="A0A411HG12"/>
<dbReference type="GO" id="GO:0015679">
    <property type="term" value="P:plasma membrane copper ion transport"/>
    <property type="evidence" value="ECO:0007669"/>
    <property type="project" value="TreeGrafter"/>
</dbReference>
<dbReference type="InterPro" id="IPR051909">
    <property type="entry name" value="MFP_Cation_Efflux"/>
</dbReference>
<dbReference type="Pfam" id="PF25975">
    <property type="entry name" value="CzcB_C"/>
    <property type="match status" value="1"/>
</dbReference>
<evidence type="ECO:0000259" key="5">
    <source>
        <dbReference type="Pfam" id="PF19335"/>
    </source>
</evidence>
<evidence type="ECO:0000256" key="1">
    <source>
        <dbReference type="ARBA" id="ARBA00009477"/>
    </source>
</evidence>
<dbReference type="KEGG" id="xbc:ELE36_03060"/>
<dbReference type="InterPro" id="IPR058790">
    <property type="entry name" value="BSH_CusB"/>
</dbReference>
<comment type="similarity">
    <text evidence="1">Belongs to the membrane fusion protein (MFP) (TC 8.A.1) family.</text>
</comment>
<keyword evidence="2" id="KW-0813">Transport</keyword>
<dbReference type="InterPro" id="IPR006143">
    <property type="entry name" value="RND_pump_MFP"/>
</dbReference>
<sequence length="421" mass="44558">MRRLPQLILLIGAFVLGVAATLVLVHRSGPVSMPPSSDVAAPDKKALYWYDPMVPVQHFDHPGKSPFMDMQLVPKYAGGASEDAGGVHIDPRDVQNLGVRTARVERGSLALIVRATGSLVFDERTVSVVQSRVPGIVEQLLVRSPLATVAQGQPLLTLIAPDWTAAQEEYLALRRTHNEGLQAIRDAARQRLLLLGMSDAQVRAIERSGHAQTRITISAPRAGVVGELNVREGATVMAGASLLRINGLDTVWMNAAIPEMQVGRISAGAQVTATLPAFPSESFSGTIEALLPEVDAITRTQMARIVLANPARRLAPGMFAHVEIASSVGVAESLVVPTEAVIATGLRSVVIVDEGHGRFRAQEVRIGDESSGKTSVLEGLKDGDTVVLSGQFLIDSEASLTGTLSRLGGSTESNAPNGGRP</sequence>
<dbReference type="Pfam" id="PF19335">
    <property type="entry name" value="HMBD"/>
    <property type="match status" value="1"/>
</dbReference>
<feature type="domain" description="CusB-like three alpha-helical bundle" evidence="6">
    <location>
        <begin position="162"/>
        <end position="213"/>
    </location>
</feature>
<dbReference type="InterPro" id="IPR058649">
    <property type="entry name" value="CzcB_C"/>
</dbReference>
<feature type="domain" description="CusB-like beta-barrel" evidence="8">
    <location>
        <begin position="250"/>
        <end position="326"/>
    </location>
</feature>
<dbReference type="Gene3D" id="2.40.420.20">
    <property type="match status" value="1"/>
</dbReference>
<dbReference type="Pfam" id="PF25919">
    <property type="entry name" value="BSH_CusB"/>
    <property type="match status" value="1"/>
</dbReference>
<evidence type="ECO:0000259" key="7">
    <source>
        <dbReference type="Pfam" id="PF25919"/>
    </source>
</evidence>
<evidence type="ECO:0000256" key="4">
    <source>
        <dbReference type="ARBA" id="ARBA00023065"/>
    </source>
</evidence>
<dbReference type="GO" id="GO:0060003">
    <property type="term" value="P:copper ion export"/>
    <property type="evidence" value="ECO:0007669"/>
    <property type="project" value="TreeGrafter"/>
</dbReference>
<dbReference type="GO" id="GO:0022857">
    <property type="term" value="F:transmembrane transporter activity"/>
    <property type="evidence" value="ECO:0007669"/>
    <property type="project" value="InterPro"/>
</dbReference>
<name>A0A411HG12_9GAMM</name>
<feature type="domain" description="Heavy metal binding" evidence="5">
    <location>
        <begin position="48"/>
        <end position="75"/>
    </location>
</feature>
<feature type="domain" description="CusB-like barrel-sandwich hybrid" evidence="7">
    <location>
        <begin position="126"/>
        <end position="246"/>
    </location>
</feature>
<evidence type="ECO:0000313" key="11">
    <source>
        <dbReference type="Proteomes" id="UP000291562"/>
    </source>
</evidence>
<dbReference type="InterPro" id="IPR058792">
    <property type="entry name" value="Beta-barrel_RND_2"/>
</dbReference>
<dbReference type="Gene3D" id="6.10.140.730">
    <property type="match status" value="1"/>
</dbReference>
<dbReference type="FunFam" id="2.40.420.20:FF:000003">
    <property type="entry name" value="Cation efflux system protein cusB"/>
    <property type="match status" value="1"/>
</dbReference>
<dbReference type="PANTHER" id="PTHR30097">
    <property type="entry name" value="CATION EFFLUX SYSTEM PROTEIN CUSB"/>
    <property type="match status" value="1"/>
</dbReference>
<dbReference type="Pfam" id="PF25954">
    <property type="entry name" value="Beta-barrel_RND_2"/>
    <property type="match status" value="1"/>
</dbReference>
<dbReference type="InterPro" id="IPR045800">
    <property type="entry name" value="HMBD"/>
</dbReference>
<protein>
    <submittedName>
        <fullName evidence="10">Efflux RND transporter periplasmic adaptor subunit</fullName>
    </submittedName>
</protein>
<dbReference type="Gene3D" id="2.40.30.170">
    <property type="match status" value="1"/>
</dbReference>
<proteinExistence type="inferred from homology"/>
<evidence type="ECO:0000256" key="2">
    <source>
        <dbReference type="ARBA" id="ARBA00022448"/>
    </source>
</evidence>
<feature type="domain" description="CzcB-like C-terminal circularly permuted SH3-like" evidence="9">
    <location>
        <begin position="335"/>
        <end position="394"/>
    </location>
</feature>
<reference evidence="10 11" key="1">
    <citation type="submission" date="2019-01" db="EMBL/GenBank/DDBJ databases">
        <title>Pseudolysobacter antarctica gen. nov., sp. nov., isolated from Fildes Peninsula, Antarctica.</title>
        <authorList>
            <person name="Wei Z."/>
            <person name="Peng F."/>
        </authorList>
    </citation>
    <scope>NUCLEOTIDE SEQUENCE [LARGE SCALE GENOMIC DNA]</scope>
    <source>
        <strain evidence="10 11">AQ6-296</strain>
    </source>
</reference>
<dbReference type="Pfam" id="PF25869">
    <property type="entry name" value="3HB_CusB"/>
    <property type="match status" value="1"/>
</dbReference>
<keyword evidence="3" id="KW-0732">Signal</keyword>
<evidence type="ECO:0000259" key="6">
    <source>
        <dbReference type="Pfam" id="PF25869"/>
    </source>
</evidence>
<gene>
    <name evidence="10" type="ORF">ELE36_03060</name>
</gene>
<dbReference type="GO" id="GO:0030288">
    <property type="term" value="C:outer membrane-bounded periplasmic space"/>
    <property type="evidence" value="ECO:0007669"/>
    <property type="project" value="TreeGrafter"/>
</dbReference>
<organism evidence="10 11">
    <name type="scientific">Pseudolysobacter antarcticus</name>
    <dbReference type="NCBI Taxonomy" id="2511995"/>
    <lineage>
        <taxon>Bacteria</taxon>
        <taxon>Pseudomonadati</taxon>
        <taxon>Pseudomonadota</taxon>
        <taxon>Gammaproteobacteria</taxon>
        <taxon>Lysobacterales</taxon>
        <taxon>Rhodanobacteraceae</taxon>
        <taxon>Pseudolysobacter</taxon>
    </lineage>
</organism>
<keyword evidence="4" id="KW-0406">Ion transport</keyword>
<dbReference type="RefSeq" id="WP_129831692.1">
    <property type="nucleotide sequence ID" value="NZ_CP035704.1"/>
</dbReference>
<dbReference type="EMBL" id="CP035704">
    <property type="protein sequence ID" value="QBB69435.1"/>
    <property type="molecule type" value="Genomic_DNA"/>
</dbReference>